<comment type="caution">
    <text evidence="2">The sequence shown here is derived from an EMBL/GenBank/DDBJ whole genome shotgun (WGS) entry which is preliminary data.</text>
</comment>
<evidence type="ECO:0000313" key="3">
    <source>
        <dbReference type="Proteomes" id="UP000224413"/>
    </source>
</evidence>
<evidence type="ECO:0000256" key="1">
    <source>
        <dbReference type="SAM" id="SignalP"/>
    </source>
</evidence>
<feature type="chain" id="PRO_5040797695" evidence="1">
    <location>
        <begin position="29"/>
        <end position="214"/>
    </location>
</feature>
<dbReference type="RefSeq" id="WP_098583422.1">
    <property type="nucleotide sequence ID" value="NZ_NUWJ01000112.1"/>
</dbReference>
<gene>
    <name evidence="2" type="ORF">COI98_13055</name>
</gene>
<evidence type="ECO:0000313" key="2">
    <source>
        <dbReference type="EMBL" id="PFK18136.1"/>
    </source>
</evidence>
<accession>A0A9X6ZZ45</accession>
<dbReference type="AlphaFoldDB" id="A0A9X6ZZ45"/>
<name>A0A9X6ZZ45_BACCE</name>
<protein>
    <submittedName>
        <fullName evidence="2">Uncharacterized protein</fullName>
    </submittedName>
</protein>
<dbReference type="Proteomes" id="UP000224413">
    <property type="component" value="Unassembled WGS sequence"/>
</dbReference>
<dbReference type="EMBL" id="NUWJ01000112">
    <property type="protein sequence ID" value="PFK18136.1"/>
    <property type="molecule type" value="Genomic_DNA"/>
</dbReference>
<reference evidence="2 3" key="1">
    <citation type="submission" date="2017-09" db="EMBL/GenBank/DDBJ databases">
        <title>Large-scale bioinformatics analysis of Bacillus genomes uncovers conserved roles of natural products in bacterial physiology.</title>
        <authorList>
            <consortium name="Agbiome Team Llc"/>
            <person name="Bleich R.M."/>
            <person name="Grubbs K.J."/>
            <person name="Santa Maria K.C."/>
            <person name="Allen S.E."/>
            <person name="Farag S."/>
            <person name="Shank E.A."/>
            <person name="Bowers A."/>
        </authorList>
    </citation>
    <scope>NUCLEOTIDE SEQUENCE [LARGE SCALE GENOMIC DNA]</scope>
    <source>
        <strain evidence="2 3">AFS083741</strain>
    </source>
</reference>
<proteinExistence type="predicted"/>
<keyword evidence="1" id="KW-0732">Signal</keyword>
<sequence>MNKMIRKALMGFVMAIGLLMAGGGPASAEEHPVLKDSGGNPVEYGKEYYMEPYEFPGYKLGVNRAGAHTYELYLHPGNHTKPMEITFEKRWKNFELPGDMVLIQHKEPRLWLGAGLPFPWDGNQYVSVFNSNISYLQLMLPQPLGDNGNQSMWTPMIPPADMDPKFIGGNYFAFKNEDLNVFFASSNPNEMRSNAHVGNMNSKTLWRLIPVMGG</sequence>
<feature type="signal peptide" evidence="1">
    <location>
        <begin position="1"/>
        <end position="28"/>
    </location>
</feature>
<organism evidence="2 3">
    <name type="scientific">Bacillus cereus</name>
    <dbReference type="NCBI Taxonomy" id="1396"/>
    <lineage>
        <taxon>Bacteria</taxon>
        <taxon>Bacillati</taxon>
        <taxon>Bacillota</taxon>
        <taxon>Bacilli</taxon>
        <taxon>Bacillales</taxon>
        <taxon>Bacillaceae</taxon>
        <taxon>Bacillus</taxon>
        <taxon>Bacillus cereus group</taxon>
    </lineage>
</organism>